<reference evidence="1" key="2">
    <citation type="journal article" date="2024" name="Plant">
        <title>Genomic evolution and insights into agronomic trait innovations of Sesamum species.</title>
        <authorList>
            <person name="Miao H."/>
            <person name="Wang L."/>
            <person name="Qu L."/>
            <person name="Liu H."/>
            <person name="Sun Y."/>
            <person name="Le M."/>
            <person name="Wang Q."/>
            <person name="Wei S."/>
            <person name="Zheng Y."/>
            <person name="Lin W."/>
            <person name="Duan Y."/>
            <person name="Cao H."/>
            <person name="Xiong S."/>
            <person name="Wang X."/>
            <person name="Wei L."/>
            <person name="Li C."/>
            <person name="Ma Q."/>
            <person name="Ju M."/>
            <person name="Zhao R."/>
            <person name="Li G."/>
            <person name="Mu C."/>
            <person name="Tian Q."/>
            <person name="Mei H."/>
            <person name="Zhang T."/>
            <person name="Gao T."/>
            <person name="Zhang H."/>
        </authorList>
    </citation>
    <scope>NUCLEOTIDE SEQUENCE</scope>
    <source>
        <strain evidence="1">G02</strain>
    </source>
</reference>
<sequence>MVLQDLLKRVLSGKHDYGDASLAMRNKVFSVYVEALSSRCTRLLQMLQAMHKSDEMENDAVCIVCEGASIQDDLLSEEIEAYSTHEGDQLPLPFQRLHNSIAQLRPETISPDTPLSWKNATAFCMRDMYHYARVRGLHVLECVVDTALSFVRKEQIQEACQVLMLFPRLQPLVAALGWDLLAGKTTMRRKLMQSLWTSKSQALRLEESSPYDNKFDEASCVEHLCDTLCYQLDIASFVACNNSGQSWSLKSSILLAGKDIVEHGNEDARFDPFVENFVLERLSVQSPLRVML</sequence>
<gene>
    <name evidence="1" type="ORF">Sradi_5600700</name>
</gene>
<organism evidence="1">
    <name type="scientific">Sesamum radiatum</name>
    <name type="common">Black benniseed</name>
    <dbReference type="NCBI Taxonomy" id="300843"/>
    <lineage>
        <taxon>Eukaryota</taxon>
        <taxon>Viridiplantae</taxon>
        <taxon>Streptophyta</taxon>
        <taxon>Embryophyta</taxon>
        <taxon>Tracheophyta</taxon>
        <taxon>Spermatophyta</taxon>
        <taxon>Magnoliopsida</taxon>
        <taxon>eudicotyledons</taxon>
        <taxon>Gunneridae</taxon>
        <taxon>Pentapetalae</taxon>
        <taxon>asterids</taxon>
        <taxon>lamiids</taxon>
        <taxon>Lamiales</taxon>
        <taxon>Pedaliaceae</taxon>
        <taxon>Sesamum</taxon>
    </lineage>
</organism>
<name>A0AAW2KY47_SESRA</name>
<dbReference type="PANTHER" id="PTHR35478:SF1">
    <property type="entry name" value="ZINC FINGER FYVE DOMAIN-CONTAINING PROTEIN 26"/>
    <property type="match status" value="1"/>
</dbReference>
<dbReference type="AlphaFoldDB" id="A0AAW2KY47"/>
<accession>A0AAW2KY47</accession>
<proteinExistence type="predicted"/>
<evidence type="ECO:0000313" key="1">
    <source>
        <dbReference type="EMBL" id="KAL0312014.1"/>
    </source>
</evidence>
<protein>
    <submittedName>
        <fullName evidence="1">Uncharacterized protein</fullName>
    </submittedName>
</protein>
<comment type="caution">
    <text evidence="1">The sequence shown here is derived from an EMBL/GenBank/DDBJ whole genome shotgun (WGS) entry which is preliminary data.</text>
</comment>
<dbReference type="PANTHER" id="PTHR35478">
    <property type="entry name" value="ZINC FINGER FYVE DOMAIN PROTEIN"/>
    <property type="match status" value="1"/>
</dbReference>
<dbReference type="EMBL" id="JACGWJ010000026">
    <property type="protein sequence ID" value="KAL0312014.1"/>
    <property type="molecule type" value="Genomic_DNA"/>
</dbReference>
<reference evidence="1" key="1">
    <citation type="submission" date="2020-06" db="EMBL/GenBank/DDBJ databases">
        <authorList>
            <person name="Li T."/>
            <person name="Hu X."/>
            <person name="Zhang T."/>
            <person name="Song X."/>
            <person name="Zhang H."/>
            <person name="Dai N."/>
            <person name="Sheng W."/>
            <person name="Hou X."/>
            <person name="Wei L."/>
        </authorList>
    </citation>
    <scope>NUCLEOTIDE SEQUENCE</scope>
    <source>
        <strain evidence="1">G02</strain>
        <tissue evidence="1">Leaf</tissue>
    </source>
</reference>